<dbReference type="Pfam" id="PF00497">
    <property type="entry name" value="SBP_bac_3"/>
    <property type="match status" value="1"/>
</dbReference>
<dbReference type="PROSITE" id="PS51257">
    <property type="entry name" value="PROKAR_LIPOPROTEIN"/>
    <property type="match status" value="1"/>
</dbReference>
<dbReference type="Proteomes" id="UP000320244">
    <property type="component" value="Unassembled WGS sequence"/>
</dbReference>
<feature type="domain" description="Solute-binding protein family 3/N-terminal" evidence="3">
    <location>
        <begin position="60"/>
        <end position="284"/>
    </location>
</feature>
<dbReference type="InterPro" id="IPR001638">
    <property type="entry name" value="Solute-binding_3/MltF_N"/>
</dbReference>
<evidence type="ECO:0000259" key="3">
    <source>
        <dbReference type="SMART" id="SM00062"/>
    </source>
</evidence>
<dbReference type="SUPFAM" id="SSF53850">
    <property type="entry name" value="Periplasmic binding protein-like II"/>
    <property type="match status" value="1"/>
</dbReference>
<name>A0A563DQ83_9MICO</name>
<proteinExistence type="predicted"/>
<dbReference type="OrthoDB" id="8454826at2"/>
<evidence type="ECO:0000256" key="1">
    <source>
        <dbReference type="ARBA" id="ARBA00022729"/>
    </source>
</evidence>
<dbReference type="RefSeq" id="WP_146321353.1">
    <property type="nucleotide sequence ID" value="NZ_VCQV01000076.1"/>
</dbReference>
<evidence type="ECO:0000313" key="4">
    <source>
        <dbReference type="EMBL" id="TWP32375.1"/>
    </source>
</evidence>
<keyword evidence="5" id="KW-1185">Reference proteome</keyword>
<protein>
    <submittedName>
        <fullName evidence="4">Amino acid ABC transporter substrate-binding protein</fullName>
    </submittedName>
</protein>
<accession>A0A563DQ83</accession>
<dbReference type="AlphaFoldDB" id="A0A563DQ83"/>
<dbReference type="PANTHER" id="PTHR35936">
    <property type="entry name" value="MEMBRANE-BOUND LYTIC MUREIN TRANSGLYCOSYLASE F"/>
    <property type="match status" value="1"/>
</dbReference>
<reference evidence="4 5" key="2">
    <citation type="submission" date="2019-08" db="EMBL/GenBank/DDBJ databases">
        <title>Jejuicoccus antrihumi gen. nov., sp. nov., a new member of the family Dermacoccaceae isolated from a cave.</title>
        <authorList>
            <person name="Schumann P."/>
            <person name="Kim I.S."/>
        </authorList>
    </citation>
    <scope>NUCLEOTIDE SEQUENCE [LARGE SCALE GENOMIC DNA]</scope>
    <source>
        <strain evidence="4 5">C5-26</strain>
    </source>
</reference>
<organism evidence="4 5">
    <name type="scientific">Leekyejoonella antrihumi</name>
    <dbReference type="NCBI Taxonomy" id="1660198"/>
    <lineage>
        <taxon>Bacteria</taxon>
        <taxon>Bacillati</taxon>
        <taxon>Actinomycetota</taxon>
        <taxon>Actinomycetes</taxon>
        <taxon>Micrococcales</taxon>
        <taxon>Dermacoccaceae</taxon>
        <taxon>Leekyejoonella</taxon>
    </lineage>
</organism>
<dbReference type="SMART" id="SM00062">
    <property type="entry name" value="PBPb"/>
    <property type="match status" value="1"/>
</dbReference>
<evidence type="ECO:0000256" key="2">
    <source>
        <dbReference type="SAM" id="SignalP"/>
    </source>
</evidence>
<dbReference type="EMBL" id="VCQV01000076">
    <property type="protein sequence ID" value="TWP32375.1"/>
    <property type="molecule type" value="Genomic_DNA"/>
</dbReference>
<gene>
    <name evidence="4" type="ORF">FGL98_24265</name>
</gene>
<dbReference type="Gene3D" id="3.40.190.10">
    <property type="entry name" value="Periplasmic binding protein-like II"/>
    <property type="match status" value="2"/>
</dbReference>
<feature type="chain" id="PRO_5038755309" evidence="2">
    <location>
        <begin position="23"/>
        <end position="297"/>
    </location>
</feature>
<feature type="signal peptide" evidence="2">
    <location>
        <begin position="1"/>
        <end position="22"/>
    </location>
</feature>
<sequence length="297" mass="30792">MGASRWAGVAVAVLTGSMVVSACGGSGAASQTPGASPGASGSKTGNCHPKHQFSTLKSGVLTVGFTDLPPWTIPQGNTAAGVEGVILEKIAKMECLSTVLKTESGGSGIADLTAGRLDMTSGAYYRTKQRAEVANLSSPLYLDELGLLSKGGVCTIPAMKGKTVGTIQGYLWVSDLQNLFGSDVHLYQSSSDALQDVLAGRIQVDADSYGTMSYLQRTTSRLKGFKICVPPPDKAVAASELPAQIGFPMAKKNTAMLNAFNSDIQELHKDGFIKKALVKYGLAAKAADTGSPRLIGS</sequence>
<reference evidence="4 5" key="1">
    <citation type="submission" date="2019-05" db="EMBL/GenBank/DDBJ databases">
        <authorList>
            <person name="Lee S.D."/>
        </authorList>
    </citation>
    <scope>NUCLEOTIDE SEQUENCE [LARGE SCALE GENOMIC DNA]</scope>
    <source>
        <strain evidence="4 5">C5-26</strain>
    </source>
</reference>
<comment type="caution">
    <text evidence="4">The sequence shown here is derived from an EMBL/GenBank/DDBJ whole genome shotgun (WGS) entry which is preliminary data.</text>
</comment>
<keyword evidence="1 2" id="KW-0732">Signal</keyword>
<dbReference type="PANTHER" id="PTHR35936:SF19">
    <property type="entry name" value="AMINO-ACID-BINDING PROTEIN YXEM-RELATED"/>
    <property type="match status" value="1"/>
</dbReference>
<evidence type="ECO:0000313" key="5">
    <source>
        <dbReference type="Proteomes" id="UP000320244"/>
    </source>
</evidence>